<dbReference type="InterPro" id="IPR000337">
    <property type="entry name" value="GPCR_3"/>
</dbReference>
<feature type="transmembrane region" description="Helical" evidence="11">
    <location>
        <begin position="541"/>
        <end position="561"/>
    </location>
</feature>
<evidence type="ECO:0000256" key="1">
    <source>
        <dbReference type="ARBA" id="ARBA00004651"/>
    </source>
</evidence>
<dbReference type="PRINTS" id="PR00248">
    <property type="entry name" value="GPCRMGR"/>
</dbReference>
<evidence type="ECO:0000313" key="14">
    <source>
        <dbReference type="Proteomes" id="UP000694892"/>
    </source>
</evidence>
<dbReference type="GO" id="GO:0005886">
    <property type="term" value="C:plasma membrane"/>
    <property type="evidence" value="ECO:0007669"/>
    <property type="project" value="UniProtKB-SubCell"/>
</dbReference>
<feature type="transmembrane region" description="Helical" evidence="11">
    <location>
        <begin position="573"/>
        <end position="597"/>
    </location>
</feature>
<dbReference type="PROSITE" id="PS00981">
    <property type="entry name" value="G_PROTEIN_RECEP_F3_3"/>
    <property type="match status" value="1"/>
</dbReference>
<evidence type="ECO:0000256" key="11">
    <source>
        <dbReference type="SAM" id="Phobius"/>
    </source>
</evidence>
<dbReference type="InterPro" id="IPR001828">
    <property type="entry name" value="ANF_lig-bd_rcpt"/>
</dbReference>
<evidence type="ECO:0000256" key="8">
    <source>
        <dbReference type="ARBA" id="ARBA00023170"/>
    </source>
</evidence>
<dbReference type="Pfam" id="PF01094">
    <property type="entry name" value="ANF_receptor"/>
    <property type="match status" value="1"/>
</dbReference>
<dbReference type="OMA" id="ETITIVW"/>
<evidence type="ECO:0000259" key="12">
    <source>
        <dbReference type="PROSITE" id="PS50259"/>
    </source>
</evidence>
<accession>A0A974CZN6</accession>
<dbReference type="InterPro" id="IPR038550">
    <property type="entry name" value="GPCR_3_9-Cys_sf"/>
</dbReference>
<dbReference type="GO" id="GO:0004930">
    <property type="term" value="F:G protein-coupled receptor activity"/>
    <property type="evidence" value="ECO:0007669"/>
    <property type="project" value="UniProtKB-KW"/>
</dbReference>
<evidence type="ECO:0000256" key="7">
    <source>
        <dbReference type="ARBA" id="ARBA00023136"/>
    </source>
</evidence>
<organism evidence="13 14">
    <name type="scientific">Xenopus laevis</name>
    <name type="common">African clawed frog</name>
    <dbReference type="NCBI Taxonomy" id="8355"/>
    <lineage>
        <taxon>Eukaryota</taxon>
        <taxon>Metazoa</taxon>
        <taxon>Chordata</taxon>
        <taxon>Craniata</taxon>
        <taxon>Vertebrata</taxon>
        <taxon>Euteleostomi</taxon>
        <taxon>Amphibia</taxon>
        <taxon>Batrachia</taxon>
        <taxon>Anura</taxon>
        <taxon>Pipoidea</taxon>
        <taxon>Pipidae</taxon>
        <taxon>Xenopodinae</taxon>
        <taxon>Xenopus</taxon>
        <taxon>Xenopus</taxon>
    </lineage>
</organism>
<keyword evidence="4" id="KW-0732">Signal</keyword>
<dbReference type="Pfam" id="PF07562">
    <property type="entry name" value="NCD3G"/>
    <property type="match status" value="1"/>
</dbReference>
<keyword evidence="3 11" id="KW-0812">Transmembrane</keyword>
<keyword evidence="6" id="KW-0297">G-protein coupled receptor</keyword>
<dbReference type="AlphaFoldDB" id="A0A974CZN6"/>
<keyword evidence="8" id="KW-0675">Receptor</keyword>
<dbReference type="PANTHER" id="PTHR24061:SF590">
    <property type="entry name" value="VOMERONASAL TYPE-2 RECEPTOR 26-LIKE"/>
    <property type="match status" value="1"/>
</dbReference>
<protein>
    <recommendedName>
        <fullName evidence="12">G-protein coupled receptors family 3 profile domain-containing protein</fullName>
    </recommendedName>
</protein>
<feature type="transmembrane region" description="Helical" evidence="11">
    <location>
        <begin position="351"/>
        <end position="373"/>
    </location>
</feature>
<evidence type="ECO:0000256" key="10">
    <source>
        <dbReference type="ARBA" id="ARBA00023224"/>
    </source>
</evidence>
<dbReference type="EMBL" id="CM004474">
    <property type="protein sequence ID" value="OCT81521.1"/>
    <property type="molecule type" value="Genomic_DNA"/>
</dbReference>
<evidence type="ECO:0000256" key="5">
    <source>
        <dbReference type="ARBA" id="ARBA00022989"/>
    </source>
</evidence>
<evidence type="ECO:0000256" key="6">
    <source>
        <dbReference type="ARBA" id="ARBA00023040"/>
    </source>
</evidence>
<feature type="transmembrane region" description="Helical" evidence="11">
    <location>
        <begin position="385"/>
        <end position="405"/>
    </location>
</feature>
<keyword evidence="9" id="KW-0325">Glycoprotein</keyword>
<reference evidence="14" key="1">
    <citation type="journal article" date="2016" name="Nature">
        <title>Genome evolution in the allotetraploid frog Xenopus laevis.</title>
        <authorList>
            <person name="Session A.M."/>
            <person name="Uno Y."/>
            <person name="Kwon T."/>
            <person name="Chapman J.A."/>
            <person name="Toyoda A."/>
            <person name="Takahashi S."/>
            <person name="Fukui A."/>
            <person name="Hikosaka A."/>
            <person name="Suzuki A."/>
            <person name="Kondo M."/>
            <person name="van Heeringen S.J."/>
            <person name="Quigley I."/>
            <person name="Heinz S."/>
            <person name="Ogino H."/>
            <person name="Ochi H."/>
            <person name="Hellsten U."/>
            <person name="Lyons J.B."/>
            <person name="Simakov O."/>
            <person name="Putnam N."/>
            <person name="Stites J."/>
            <person name="Kuroki Y."/>
            <person name="Tanaka T."/>
            <person name="Michiue T."/>
            <person name="Watanabe M."/>
            <person name="Bogdanovic O."/>
            <person name="Lister R."/>
            <person name="Georgiou G."/>
            <person name="Paranjpe S.S."/>
            <person name="van Kruijsbergen I."/>
            <person name="Shu S."/>
            <person name="Carlson J."/>
            <person name="Kinoshita T."/>
            <person name="Ohta Y."/>
            <person name="Mawaribuchi S."/>
            <person name="Jenkins J."/>
            <person name="Grimwood J."/>
            <person name="Schmutz J."/>
            <person name="Mitros T."/>
            <person name="Mozaffari S.V."/>
            <person name="Suzuki Y."/>
            <person name="Haramoto Y."/>
            <person name="Yamamoto T.S."/>
            <person name="Takagi C."/>
            <person name="Heald R."/>
            <person name="Miller K."/>
            <person name="Haudenschild C."/>
            <person name="Kitzman J."/>
            <person name="Nakayama T."/>
            <person name="Izutsu Y."/>
            <person name="Robert J."/>
            <person name="Fortriede J."/>
            <person name="Burns K."/>
            <person name="Lotay V."/>
            <person name="Karimi K."/>
            <person name="Yasuoka Y."/>
            <person name="Dichmann D.S."/>
            <person name="Flajnik M.F."/>
            <person name="Houston D.W."/>
            <person name="Shendure J."/>
            <person name="DuPasquier L."/>
            <person name="Vize P.D."/>
            <person name="Zorn A.M."/>
            <person name="Ito M."/>
            <person name="Marcotte E.M."/>
            <person name="Wallingford J.B."/>
            <person name="Ito Y."/>
            <person name="Asashima M."/>
            <person name="Ueno N."/>
            <person name="Matsuda Y."/>
            <person name="Veenstra G.J."/>
            <person name="Fujiyama A."/>
            <person name="Harland R.M."/>
            <person name="Taira M."/>
            <person name="Rokhsar D.S."/>
        </authorList>
    </citation>
    <scope>NUCLEOTIDE SEQUENCE [LARGE SCALE GENOMIC DNA]</scope>
    <source>
        <strain evidence="14">J</strain>
    </source>
</reference>
<dbReference type="SUPFAM" id="SSF53822">
    <property type="entry name" value="Periplasmic binding protein-like I"/>
    <property type="match status" value="1"/>
</dbReference>
<dbReference type="InterPro" id="IPR028082">
    <property type="entry name" value="Peripla_BP_I"/>
</dbReference>
<keyword evidence="5 11" id="KW-1133">Transmembrane helix</keyword>
<evidence type="ECO:0000256" key="9">
    <source>
        <dbReference type="ARBA" id="ARBA00023180"/>
    </source>
</evidence>
<dbReference type="FunFam" id="3.40.50.2300:FF:000099">
    <property type="entry name" value="Eg435916, gene 1"/>
    <property type="match status" value="1"/>
</dbReference>
<feature type="domain" description="G-protein coupled receptors family 3 profile" evidence="12">
    <location>
        <begin position="347"/>
        <end position="602"/>
    </location>
</feature>
<dbReference type="InterPro" id="IPR017978">
    <property type="entry name" value="GPCR_3_C"/>
</dbReference>
<comment type="subcellular location">
    <subcellularLocation>
        <location evidence="1">Cell membrane</location>
        <topology evidence="1">Multi-pass membrane protein</topology>
    </subcellularLocation>
</comment>
<evidence type="ECO:0000313" key="13">
    <source>
        <dbReference type="EMBL" id="OCT81521.1"/>
    </source>
</evidence>
<dbReference type="Proteomes" id="UP000694892">
    <property type="component" value="Chromosome 5L"/>
</dbReference>
<feature type="transmembrane region" description="Helical" evidence="11">
    <location>
        <begin position="417"/>
        <end position="441"/>
    </location>
</feature>
<evidence type="ECO:0000256" key="4">
    <source>
        <dbReference type="ARBA" id="ARBA00022729"/>
    </source>
</evidence>
<dbReference type="InterPro" id="IPR000068">
    <property type="entry name" value="GPCR_3_Ca_sens_rcpt-rel"/>
</dbReference>
<feature type="transmembrane region" description="Helical" evidence="11">
    <location>
        <begin position="453"/>
        <end position="479"/>
    </location>
</feature>
<keyword evidence="2" id="KW-1003">Cell membrane</keyword>
<sequence>MHPVFNNRVQFPSFYRTSPNEEAEIDGIVQILKHFGWKWVGLIISDDDTGYRARETFTYALTSYNACIAFSSVLKYNFYIYFNHENNIFQEIERTTANVIVLFISIKYTYSFAHLFSMYKMPQKTWITSSFFPNVMVYRQEELEIALNGSLSLLVQEGEILGFKQFFYGFSPNKYTKDELTADTWEKLFHCYFPRVVTYIPGRTYKTCTGNETLSDANLSIYGDHNYRITYRVYTAVYALAHALHKLYSAQPPANHWDKLVSLKNNVNPWQIPQSLCNDPCAPGSRKSKREGAPSCCYDCVKCVDGEMSNRTDAPECLKCPEDTKSNLQRNDCIPKEINYLSYMDSMGSSLTSITLMLFCSTAAVLGIFLKYWDTPIVRANNQNLSCILLISLMLCFFCTLLFIGRPTQICCLLRQVTFGFVFTISVSAVLAKTLTVIIAFNATKPGSKLTKYVGTQLSIILVILFSLGEMGISLGWMASNPPFVEADMISEKDFINLICNEGSVTFFFNIIAYMGTLALLSFIAAFLAKDFPDRFNEAKNITFSMLVFCSVWVTFVPAYLSSKGSRMVAVEIFAILASSSGLLGCILGPKCYMIYLKPELNKRETRVLIF</sequence>
<dbReference type="PRINTS" id="PR01535">
    <property type="entry name" value="VOMERONASL2R"/>
</dbReference>
<gene>
    <name evidence="13" type="ORF">XELAEV_18028344mg</name>
</gene>
<dbReference type="Pfam" id="PF00003">
    <property type="entry name" value="7tm_3"/>
    <property type="match status" value="1"/>
</dbReference>
<name>A0A974CZN6_XENLA</name>
<dbReference type="InterPro" id="IPR017979">
    <property type="entry name" value="GPCR_3_CS"/>
</dbReference>
<dbReference type="PROSITE" id="PS50259">
    <property type="entry name" value="G_PROTEIN_RECEP_F3_4"/>
    <property type="match status" value="1"/>
</dbReference>
<proteinExistence type="predicted"/>
<keyword evidence="10" id="KW-0807">Transducer</keyword>
<dbReference type="PANTHER" id="PTHR24061">
    <property type="entry name" value="CALCIUM-SENSING RECEPTOR-RELATED"/>
    <property type="match status" value="1"/>
</dbReference>
<dbReference type="Gene3D" id="3.40.50.2300">
    <property type="match status" value="1"/>
</dbReference>
<evidence type="ECO:0000256" key="2">
    <source>
        <dbReference type="ARBA" id="ARBA00022475"/>
    </source>
</evidence>
<keyword evidence="7 11" id="KW-0472">Membrane</keyword>
<dbReference type="FunFam" id="2.10.50.30:FF:000003">
    <property type="entry name" value="Vomeronasal 2, receptor 120"/>
    <property type="match status" value="1"/>
</dbReference>
<dbReference type="InterPro" id="IPR011500">
    <property type="entry name" value="GPCR_3_9-Cys_dom"/>
</dbReference>
<dbReference type="InterPro" id="IPR004073">
    <property type="entry name" value="GPCR_3_vmron_rcpt_2"/>
</dbReference>
<feature type="transmembrane region" description="Helical" evidence="11">
    <location>
        <begin position="507"/>
        <end position="529"/>
    </location>
</feature>
<evidence type="ECO:0000256" key="3">
    <source>
        <dbReference type="ARBA" id="ARBA00022692"/>
    </source>
</evidence>
<dbReference type="Gene3D" id="2.10.50.30">
    <property type="entry name" value="GPCR, family 3, nine cysteines domain"/>
    <property type="match status" value="1"/>
</dbReference>